<keyword evidence="5" id="KW-0106">Calcium</keyword>
<dbReference type="PRINTS" id="PR00360">
    <property type="entry name" value="C2DOMAIN"/>
</dbReference>
<keyword evidence="2" id="KW-0677">Repeat</keyword>
<keyword evidence="1" id="KW-0479">Metal-binding</keyword>
<dbReference type="Pfam" id="PF02318">
    <property type="entry name" value="FYVE_2"/>
    <property type="match status" value="1"/>
</dbReference>
<reference evidence="13 14" key="2">
    <citation type="submission" date="2018-11" db="EMBL/GenBank/DDBJ databases">
        <authorList>
            <consortium name="Pathogen Informatics"/>
        </authorList>
    </citation>
    <scope>NUCLEOTIDE SEQUENCE [LARGE SCALE GENOMIC DNA]</scope>
</reference>
<evidence type="ECO:0000256" key="4">
    <source>
        <dbReference type="ARBA" id="ARBA00022833"/>
    </source>
</evidence>
<evidence type="ECO:0000313" key="15">
    <source>
        <dbReference type="WBParaSite" id="ASIM_0001296101-mRNA-1"/>
    </source>
</evidence>
<dbReference type="Gene3D" id="3.30.40.10">
    <property type="entry name" value="Zinc/RING finger domain, C3HC4 (zinc finger)"/>
    <property type="match status" value="1"/>
</dbReference>
<dbReference type="PROSITE" id="PS50004">
    <property type="entry name" value="C2"/>
    <property type="match status" value="2"/>
</dbReference>
<feature type="domain" description="RabBD" evidence="12">
    <location>
        <begin position="45"/>
        <end position="175"/>
    </location>
</feature>
<dbReference type="PANTHER" id="PTHR45729">
    <property type="entry name" value="RABPHILIN, ISOFORM A"/>
    <property type="match status" value="1"/>
</dbReference>
<dbReference type="WBParaSite" id="ASIM_0001296101-mRNA-1">
    <property type="protein sequence ID" value="ASIM_0001296101-mRNA-1"/>
    <property type="gene ID" value="ASIM_0001296101"/>
</dbReference>
<dbReference type="InterPro" id="IPR043566">
    <property type="entry name" value="Rabphilin/DOC2/Noc2"/>
</dbReference>
<dbReference type="InterPro" id="IPR047022">
    <property type="entry name" value="Rabphilin_Doc2_C2A"/>
</dbReference>
<proteinExistence type="predicted"/>
<dbReference type="CDD" id="cd08384">
    <property type="entry name" value="C2B_Rabphilin_Doc2"/>
    <property type="match status" value="1"/>
</dbReference>
<dbReference type="PRINTS" id="PR00399">
    <property type="entry name" value="SYNAPTOTAGMN"/>
</dbReference>
<dbReference type="SUPFAM" id="SSF57903">
    <property type="entry name" value="FYVE/PHD zinc finger"/>
    <property type="match status" value="1"/>
</dbReference>
<dbReference type="GO" id="GO:0008021">
    <property type="term" value="C:synaptic vesicle"/>
    <property type="evidence" value="ECO:0007669"/>
    <property type="project" value="InterPro"/>
</dbReference>
<keyword evidence="14" id="KW-1185">Reference proteome</keyword>
<feature type="domain" description="C2" evidence="10">
    <location>
        <begin position="673"/>
        <end position="792"/>
    </location>
</feature>
<dbReference type="InterPro" id="IPR017455">
    <property type="entry name" value="Znf_FYVE-rel"/>
</dbReference>
<dbReference type="InterPro" id="IPR035892">
    <property type="entry name" value="C2_domain_sf"/>
</dbReference>
<gene>
    <name evidence="13" type="ORF">ASIM_LOCUS12427</name>
</gene>
<dbReference type="CDD" id="cd04035">
    <property type="entry name" value="C2A_Rabphilin_Doc2"/>
    <property type="match status" value="1"/>
</dbReference>
<evidence type="ECO:0000256" key="6">
    <source>
        <dbReference type="ARBA" id="ARBA00023018"/>
    </source>
</evidence>
<dbReference type="OrthoDB" id="270970at2759"/>
<dbReference type="InterPro" id="IPR011011">
    <property type="entry name" value="Znf_FYVE_PHD"/>
</dbReference>
<feature type="region of interest" description="Disordered" evidence="9">
    <location>
        <begin position="448"/>
        <end position="532"/>
    </location>
</feature>
<dbReference type="PROSITE" id="PS50916">
    <property type="entry name" value="RABBD"/>
    <property type="match status" value="1"/>
</dbReference>
<evidence type="ECO:0000259" key="12">
    <source>
        <dbReference type="PROSITE" id="PS50916"/>
    </source>
</evidence>
<keyword evidence="4" id="KW-0862">Zinc</keyword>
<feature type="compositionally biased region" description="Basic and acidic residues" evidence="9">
    <location>
        <begin position="311"/>
        <end position="323"/>
    </location>
</feature>
<dbReference type="PANTHER" id="PTHR45729:SF6">
    <property type="entry name" value="RABPHILIN, ISOFORM A"/>
    <property type="match status" value="1"/>
</dbReference>
<organism evidence="15">
    <name type="scientific">Anisakis simplex</name>
    <name type="common">Herring worm</name>
    <dbReference type="NCBI Taxonomy" id="6269"/>
    <lineage>
        <taxon>Eukaryota</taxon>
        <taxon>Metazoa</taxon>
        <taxon>Ecdysozoa</taxon>
        <taxon>Nematoda</taxon>
        <taxon>Chromadorea</taxon>
        <taxon>Rhabditida</taxon>
        <taxon>Spirurina</taxon>
        <taxon>Ascaridomorpha</taxon>
        <taxon>Ascaridoidea</taxon>
        <taxon>Anisakidae</taxon>
        <taxon>Anisakis</taxon>
        <taxon>Anisakis simplex complex</taxon>
    </lineage>
</organism>
<evidence type="ECO:0000256" key="8">
    <source>
        <dbReference type="PROSITE-ProRule" id="PRU00091"/>
    </source>
</evidence>
<dbReference type="InterPro" id="IPR001565">
    <property type="entry name" value="Synaptotagmin"/>
</dbReference>
<dbReference type="InterPro" id="IPR010911">
    <property type="entry name" value="Rab_BD"/>
</dbReference>
<feature type="compositionally biased region" description="Polar residues" evidence="9">
    <location>
        <begin position="488"/>
        <end position="514"/>
    </location>
</feature>
<feature type="compositionally biased region" description="Low complexity" evidence="9">
    <location>
        <begin position="204"/>
        <end position="213"/>
    </location>
</feature>
<dbReference type="SMART" id="SM00239">
    <property type="entry name" value="C2"/>
    <property type="match status" value="2"/>
</dbReference>
<dbReference type="InterPro" id="IPR030541">
    <property type="entry name" value="FYVE_RBF-1"/>
</dbReference>
<dbReference type="GO" id="GO:0016020">
    <property type="term" value="C:membrane"/>
    <property type="evidence" value="ECO:0007669"/>
    <property type="project" value="InterPro"/>
</dbReference>
<feature type="compositionally biased region" description="Pro residues" evidence="9">
    <location>
        <begin position="462"/>
        <end position="473"/>
    </location>
</feature>
<evidence type="ECO:0000256" key="5">
    <source>
        <dbReference type="ARBA" id="ARBA00022837"/>
    </source>
</evidence>
<evidence type="ECO:0000256" key="3">
    <source>
        <dbReference type="ARBA" id="ARBA00022771"/>
    </source>
</evidence>
<evidence type="ECO:0000313" key="13">
    <source>
        <dbReference type="EMBL" id="VDK47352.1"/>
    </source>
</evidence>
<dbReference type="GO" id="GO:0008270">
    <property type="term" value="F:zinc ion binding"/>
    <property type="evidence" value="ECO:0007669"/>
    <property type="project" value="UniProtKB-KW"/>
</dbReference>
<dbReference type="InterPro" id="IPR013083">
    <property type="entry name" value="Znf_RING/FYVE/PHD"/>
</dbReference>
<protein>
    <submittedName>
        <fullName evidence="15">Rabphilin-1 (inferred by orthology to a C. elegans protein)</fullName>
    </submittedName>
</protein>
<dbReference type="InterPro" id="IPR000008">
    <property type="entry name" value="C2_dom"/>
</dbReference>
<dbReference type="EMBL" id="UYRR01031187">
    <property type="protein sequence ID" value="VDK47352.1"/>
    <property type="molecule type" value="Genomic_DNA"/>
</dbReference>
<dbReference type="PROSITE" id="PS50178">
    <property type="entry name" value="ZF_FYVE"/>
    <property type="match status" value="1"/>
</dbReference>
<evidence type="ECO:0000259" key="11">
    <source>
        <dbReference type="PROSITE" id="PS50178"/>
    </source>
</evidence>
<dbReference type="GO" id="GO:0031267">
    <property type="term" value="F:small GTPase binding"/>
    <property type="evidence" value="ECO:0007669"/>
    <property type="project" value="InterPro"/>
</dbReference>
<dbReference type="Pfam" id="PF00168">
    <property type="entry name" value="C2"/>
    <property type="match status" value="2"/>
</dbReference>
<dbReference type="SUPFAM" id="SSF49562">
    <property type="entry name" value="C2 domain (Calcium/lipid-binding domain, CaLB)"/>
    <property type="match status" value="2"/>
</dbReference>
<feature type="domain" description="C2" evidence="10">
    <location>
        <begin position="536"/>
        <end position="657"/>
    </location>
</feature>
<keyword evidence="3 8" id="KW-0863">Zinc-finger</keyword>
<dbReference type="Gene3D" id="2.60.40.150">
    <property type="entry name" value="C2 domain"/>
    <property type="match status" value="2"/>
</dbReference>
<feature type="compositionally biased region" description="Low complexity" evidence="9">
    <location>
        <begin position="324"/>
        <end position="336"/>
    </location>
</feature>
<feature type="compositionally biased region" description="Polar residues" evidence="9">
    <location>
        <begin position="32"/>
        <end position="50"/>
    </location>
</feature>
<reference evidence="15" key="1">
    <citation type="submission" date="2017-02" db="UniProtKB">
        <authorList>
            <consortium name="WormBaseParasite"/>
        </authorList>
    </citation>
    <scope>IDENTIFICATION</scope>
</reference>
<dbReference type="GO" id="GO:0017158">
    <property type="term" value="P:regulation of calcium ion-dependent exocytosis"/>
    <property type="evidence" value="ECO:0007669"/>
    <property type="project" value="TreeGrafter"/>
</dbReference>
<accession>A0A0M3JX98</accession>
<dbReference type="CDD" id="cd15746">
    <property type="entry name" value="FYVE_RP3A_like"/>
    <property type="match status" value="1"/>
</dbReference>
<sequence length="812" mass="90434">MNDWEIGGTQNKWVCPSDRHLQLRAQLKSGWSVRTATARSPTNSKQQNGGITEAEQEHIKAVLARAEAGRLTEQQRIGKMVDRLEKMRNRATGNGVTQCLLCSTDFGLLASKSYAAMCSDCRKYVCQKNCGVETYDSVRHQNIFLCKICSEYREVVRSMDNLKMWKKSGAWFYKELPDYIRPVDNGEVRSPPFNSKTWQHHSKASSSSNGATSSHRHRQLPSTPDQNKFYCSRTKSPRPRITPSWVKEKVQSSMSIGTDDENVSTSEGEGFSSKDELQKSAMPVPRRSRPQKHNSLGKSSLQRYVIGGRSHITDTEESGDSRHTSPSTSPRHSPSSYGDDLSQNPSSIIASDAKSIDSGVVPSDHSAFTNAQLSISHHSSMILASSTTNTSSSPTQPVLPQPASINEPELACSISPLHTPSRSPSLVLPPQLCSPISLAESQFIRNIPNRSSSDMLSTSTPPSFPTEPPPIPPRNNSKVSSLPDRCLSITSSTSSIHRNPLKTTSNRESFQDTSENIKQDEPTTSFMSSPEDELSTLGSIQFDLLYLPDENQLNIKLIQARNLKAMDKNGFSDPYVKFYLIPGAAKATKLASKTIEKSLNPEWNEDFTYYGVTEDDRLKKTLRITVLDRDRIGSDFLGETRVALKKLTPGQPKKFNMYLEHAMPVEKRFDSDERGKILVGLVYSVQQGSLFVSIKRCVELVGMDSTGFSDPYVKVALIPLTSKTHRQKTSTKKRTLNPEFNETLSFVVPFKDLPKKTLQIGVYDRDVGKQDDYIGGILLSASAKGDRQKQWINCVQNPGSSSEYWHKLELES</sequence>
<evidence type="ECO:0000256" key="1">
    <source>
        <dbReference type="ARBA" id="ARBA00022723"/>
    </source>
</evidence>
<evidence type="ECO:0000256" key="2">
    <source>
        <dbReference type="ARBA" id="ARBA00022737"/>
    </source>
</evidence>
<feature type="region of interest" description="Disordered" evidence="9">
    <location>
        <begin position="191"/>
        <end position="346"/>
    </location>
</feature>
<feature type="compositionally biased region" description="Polar residues" evidence="9">
    <location>
        <begin position="293"/>
        <end position="302"/>
    </location>
</feature>
<comment type="subcellular location">
    <subcellularLocation>
        <location evidence="7">Synapse</location>
    </subcellularLocation>
</comment>
<dbReference type="InterPro" id="IPR041282">
    <property type="entry name" value="FYVE_2"/>
</dbReference>
<dbReference type="GO" id="GO:0006886">
    <property type="term" value="P:intracellular protein transport"/>
    <property type="evidence" value="ECO:0007669"/>
    <property type="project" value="InterPro"/>
</dbReference>
<feature type="domain" description="FYVE-type" evidence="11">
    <location>
        <begin position="93"/>
        <end position="154"/>
    </location>
</feature>
<keyword evidence="6" id="KW-0770">Synapse</keyword>
<feature type="region of interest" description="Disordered" evidence="9">
    <location>
        <begin position="32"/>
        <end position="52"/>
    </location>
</feature>
<dbReference type="GO" id="GO:0006887">
    <property type="term" value="P:exocytosis"/>
    <property type="evidence" value="ECO:0007669"/>
    <property type="project" value="InterPro"/>
</dbReference>
<dbReference type="AlphaFoldDB" id="A0A0M3JX98"/>
<evidence type="ECO:0000256" key="7">
    <source>
        <dbReference type="ARBA" id="ARBA00034103"/>
    </source>
</evidence>
<evidence type="ECO:0000259" key="10">
    <source>
        <dbReference type="PROSITE" id="PS50004"/>
    </source>
</evidence>
<dbReference type="GO" id="GO:0061669">
    <property type="term" value="P:spontaneous neurotransmitter secretion"/>
    <property type="evidence" value="ECO:0007669"/>
    <property type="project" value="TreeGrafter"/>
</dbReference>
<name>A0A0M3JX98_ANISI</name>
<evidence type="ECO:0000313" key="14">
    <source>
        <dbReference type="Proteomes" id="UP000267096"/>
    </source>
</evidence>
<evidence type="ECO:0000256" key="9">
    <source>
        <dbReference type="SAM" id="MobiDB-lite"/>
    </source>
</evidence>
<dbReference type="Proteomes" id="UP000267096">
    <property type="component" value="Unassembled WGS sequence"/>
</dbReference>